<feature type="transmembrane region" description="Helical" evidence="1">
    <location>
        <begin position="104"/>
        <end position="126"/>
    </location>
</feature>
<gene>
    <name evidence="2" type="ORF">JJB09_18090</name>
</gene>
<dbReference type="InterPro" id="IPR005325">
    <property type="entry name" value="DUF308_memb"/>
</dbReference>
<accession>A0A936YQP8</accession>
<dbReference type="PANTHER" id="PTHR34989">
    <property type="entry name" value="PROTEIN HDED"/>
    <property type="match status" value="1"/>
</dbReference>
<evidence type="ECO:0000256" key="1">
    <source>
        <dbReference type="SAM" id="Phobius"/>
    </source>
</evidence>
<organism evidence="2 3">
    <name type="scientific">Rhizobium setariae</name>
    <dbReference type="NCBI Taxonomy" id="2801340"/>
    <lineage>
        <taxon>Bacteria</taxon>
        <taxon>Pseudomonadati</taxon>
        <taxon>Pseudomonadota</taxon>
        <taxon>Alphaproteobacteria</taxon>
        <taxon>Hyphomicrobiales</taxon>
        <taxon>Rhizobiaceae</taxon>
        <taxon>Rhizobium/Agrobacterium group</taxon>
        <taxon>Rhizobium</taxon>
    </lineage>
</organism>
<protein>
    <submittedName>
        <fullName evidence="2">HdeD family acid-resistance protein</fullName>
    </submittedName>
</protein>
<keyword evidence="3" id="KW-1185">Reference proteome</keyword>
<sequence length="192" mass="21048">MSQELEKAAETFRSAMRDTVKRYSFWYLVQGVLLVIGGVLAIVYPLISAVAIIVLMGWLLILSGIIQGISLIGAQRVPHFWLQLVSAILGILIGFLFLRDPAQGLVTITMLLIIFFMIEGISKIVFALTIRPLPQWGWVLASGIVGVILSIVLLAYLQITAVWLVGLLLGIQLISIGMAISSMAWQARKSLT</sequence>
<feature type="transmembrane region" description="Helical" evidence="1">
    <location>
        <begin position="163"/>
        <end position="185"/>
    </location>
</feature>
<keyword evidence="1" id="KW-0472">Membrane</keyword>
<dbReference type="InterPro" id="IPR052712">
    <property type="entry name" value="Acid_resist_chaperone_HdeD"/>
</dbReference>
<dbReference type="GO" id="GO:0005886">
    <property type="term" value="C:plasma membrane"/>
    <property type="evidence" value="ECO:0007669"/>
    <property type="project" value="TreeGrafter"/>
</dbReference>
<comment type="caution">
    <text evidence="2">The sequence shown here is derived from an EMBL/GenBank/DDBJ whole genome shotgun (WGS) entry which is preliminary data.</text>
</comment>
<keyword evidence="1" id="KW-1133">Transmembrane helix</keyword>
<feature type="transmembrane region" description="Helical" evidence="1">
    <location>
        <begin position="80"/>
        <end position="98"/>
    </location>
</feature>
<dbReference type="Pfam" id="PF03729">
    <property type="entry name" value="DUF308"/>
    <property type="match status" value="1"/>
</dbReference>
<feature type="transmembrane region" description="Helical" evidence="1">
    <location>
        <begin position="23"/>
        <end position="44"/>
    </location>
</feature>
<dbReference type="RefSeq" id="WP_201661340.1">
    <property type="nucleotide sequence ID" value="NZ_JAEQNC010000010.1"/>
</dbReference>
<proteinExistence type="predicted"/>
<evidence type="ECO:0000313" key="2">
    <source>
        <dbReference type="EMBL" id="MBL0373938.1"/>
    </source>
</evidence>
<name>A0A936YQP8_9HYPH</name>
<feature type="transmembrane region" description="Helical" evidence="1">
    <location>
        <begin position="138"/>
        <end position="157"/>
    </location>
</feature>
<reference evidence="2" key="1">
    <citation type="submission" date="2021-01" db="EMBL/GenBank/DDBJ databases">
        <title>Rhizobium sp. strain KVB221 16S ribosomal RNA gene Genome sequencing and assembly.</title>
        <authorList>
            <person name="Kang M."/>
        </authorList>
    </citation>
    <scope>NUCLEOTIDE SEQUENCE</scope>
    <source>
        <strain evidence="2">KVB221</strain>
    </source>
</reference>
<feature type="transmembrane region" description="Helical" evidence="1">
    <location>
        <begin position="50"/>
        <end position="73"/>
    </location>
</feature>
<evidence type="ECO:0000313" key="3">
    <source>
        <dbReference type="Proteomes" id="UP000633219"/>
    </source>
</evidence>
<dbReference type="PANTHER" id="PTHR34989:SF1">
    <property type="entry name" value="PROTEIN HDED"/>
    <property type="match status" value="1"/>
</dbReference>
<dbReference type="AlphaFoldDB" id="A0A936YQP8"/>
<dbReference type="EMBL" id="JAEQNC010000010">
    <property type="protein sequence ID" value="MBL0373938.1"/>
    <property type="molecule type" value="Genomic_DNA"/>
</dbReference>
<keyword evidence="1" id="KW-0812">Transmembrane</keyword>
<dbReference type="Proteomes" id="UP000633219">
    <property type="component" value="Unassembled WGS sequence"/>
</dbReference>